<gene>
    <name evidence="5" type="primary">araC_1</name>
    <name evidence="5" type="ORF">PARHAE_00992</name>
</gene>
<feature type="domain" description="HTH araC/xylS-type" evidence="4">
    <location>
        <begin position="195"/>
        <end position="293"/>
    </location>
</feature>
<dbReference type="GO" id="GO:0003700">
    <property type="term" value="F:DNA-binding transcription factor activity"/>
    <property type="evidence" value="ECO:0007669"/>
    <property type="project" value="InterPro"/>
</dbReference>
<dbReference type="InterPro" id="IPR009057">
    <property type="entry name" value="Homeodomain-like_sf"/>
</dbReference>
<dbReference type="SMART" id="SM00342">
    <property type="entry name" value="HTH_ARAC"/>
    <property type="match status" value="1"/>
</dbReference>
<sequence>MSYLHRMTCRTDGIRAVAPVCWRGLDGVASVYWQAEAQAGATGYYLSPDPRIVFFLNDVSDHILISNRDAGMAAHARPMMRALYVPAGMPIWSNFTGAHHFAHLDLHIHRDRLLRFLSPSLGASDALSVLRRPVEIQDAPALSVLAGLLVDEVSQPARHPVFAENLVGSIATGLLDIPPQGQDSASGGLTPAQMRRLTARLHARQDRRMTVAEMAAAVGLSESWFAAVFKQTTGQTPLQWQLAQRIAQAQRLLTDRALTVADVAAHLGFSDQAHLTRAFRQVAGETPAAWRRMRIAE</sequence>
<proteinExistence type="predicted"/>
<evidence type="ECO:0000313" key="6">
    <source>
        <dbReference type="Proteomes" id="UP000270743"/>
    </source>
</evidence>
<dbReference type="InterPro" id="IPR050204">
    <property type="entry name" value="AraC_XylS_family_regulators"/>
</dbReference>
<evidence type="ECO:0000313" key="5">
    <source>
        <dbReference type="EMBL" id="VDS07814.1"/>
    </source>
</evidence>
<evidence type="ECO:0000256" key="3">
    <source>
        <dbReference type="ARBA" id="ARBA00023163"/>
    </source>
</evidence>
<dbReference type="PANTHER" id="PTHR46796">
    <property type="entry name" value="HTH-TYPE TRANSCRIPTIONAL ACTIVATOR RHAS-RELATED"/>
    <property type="match status" value="1"/>
</dbReference>
<dbReference type="Gene3D" id="1.10.10.60">
    <property type="entry name" value="Homeodomain-like"/>
    <property type="match status" value="2"/>
</dbReference>
<evidence type="ECO:0000259" key="4">
    <source>
        <dbReference type="PROSITE" id="PS01124"/>
    </source>
</evidence>
<dbReference type="SUPFAM" id="SSF46689">
    <property type="entry name" value="Homeodomain-like"/>
    <property type="match status" value="2"/>
</dbReference>
<evidence type="ECO:0000256" key="1">
    <source>
        <dbReference type="ARBA" id="ARBA00023015"/>
    </source>
</evidence>
<keyword evidence="1" id="KW-0805">Transcription regulation</keyword>
<dbReference type="PROSITE" id="PS01124">
    <property type="entry name" value="HTH_ARAC_FAMILY_2"/>
    <property type="match status" value="1"/>
</dbReference>
<dbReference type="AlphaFoldDB" id="A0A3S4DUV5"/>
<dbReference type="PROSITE" id="PS00041">
    <property type="entry name" value="HTH_ARAC_FAMILY_1"/>
    <property type="match status" value="1"/>
</dbReference>
<dbReference type="InterPro" id="IPR018062">
    <property type="entry name" value="HTH_AraC-typ_CS"/>
</dbReference>
<dbReference type="EMBL" id="UZWE01000023">
    <property type="protein sequence ID" value="VDS07814.1"/>
    <property type="molecule type" value="Genomic_DNA"/>
</dbReference>
<protein>
    <submittedName>
        <fullName evidence="5">Arabinose operon regulatory protein</fullName>
    </submittedName>
</protein>
<organism evidence="5 6">
    <name type="scientific">Paracoccus haematequi</name>
    <dbReference type="NCBI Taxonomy" id="2491866"/>
    <lineage>
        <taxon>Bacteria</taxon>
        <taxon>Pseudomonadati</taxon>
        <taxon>Pseudomonadota</taxon>
        <taxon>Alphaproteobacteria</taxon>
        <taxon>Rhodobacterales</taxon>
        <taxon>Paracoccaceae</taxon>
        <taxon>Paracoccus</taxon>
    </lineage>
</organism>
<accession>A0A3S4DUV5</accession>
<name>A0A3S4DUV5_9RHOB</name>
<dbReference type="RefSeq" id="WP_206436868.1">
    <property type="nucleotide sequence ID" value="NZ_UZWE01000023.1"/>
</dbReference>
<dbReference type="Pfam" id="PF12833">
    <property type="entry name" value="HTH_18"/>
    <property type="match status" value="1"/>
</dbReference>
<keyword evidence="6" id="KW-1185">Reference proteome</keyword>
<dbReference type="GO" id="GO:0043565">
    <property type="term" value="F:sequence-specific DNA binding"/>
    <property type="evidence" value="ECO:0007669"/>
    <property type="project" value="InterPro"/>
</dbReference>
<keyword evidence="2" id="KW-0238">DNA-binding</keyword>
<dbReference type="Proteomes" id="UP000270743">
    <property type="component" value="Unassembled WGS sequence"/>
</dbReference>
<evidence type="ECO:0000256" key="2">
    <source>
        <dbReference type="ARBA" id="ARBA00023125"/>
    </source>
</evidence>
<reference evidence="5 6" key="1">
    <citation type="submission" date="2018-12" db="EMBL/GenBank/DDBJ databases">
        <authorList>
            <person name="Criscuolo A."/>
        </authorList>
    </citation>
    <scope>NUCLEOTIDE SEQUENCE [LARGE SCALE GENOMIC DNA]</scope>
    <source>
        <strain evidence="5">ACIP1116241</strain>
    </source>
</reference>
<dbReference type="PANTHER" id="PTHR46796:SF14">
    <property type="entry name" value="TRANSCRIPTIONAL REGULATORY PROTEIN"/>
    <property type="match status" value="1"/>
</dbReference>
<dbReference type="InterPro" id="IPR018060">
    <property type="entry name" value="HTH_AraC"/>
</dbReference>
<keyword evidence="3" id="KW-0804">Transcription</keyword>